<evidence type="ECO:0000256" key="3">
    <source>
        <dbReference type="ARBA" id="ARBA00023306"/>
    </source>
</evidence>
<keyword evidence="1" id="KW-0132">Cell division</keyword>
<dbReference type="EMBL" id="ML010916">
    <property type="protein sequence ID" value="RKO95787.1"/>
    <property type="molecule type" value="Genomic_DNA"/>
</dbReference>
<keyword evidence="2" id="KW-0498">Mitosis</keyword>
<proteinExistence type="predicted"/>
<keyword evidence="3" id="KW-0131">Cell cycle</keyword>
<protein>
    <recommendedName>
        <fullName evidence="6">Anaphase-promoting complex subunit 1</fullName>
    </recommendedName>
</protein>
<evidence type="ECO:0000256" key="2">
    <source>
        <dbReference type="ARBA" id="ARBA00022776"/>
    </source>
</evidence>
<dbReference type="GO" id="GO:0005680">
    <property type="term" value="C:anaphase-promoting complex"/>
    <property type="evidence" value="ECO:0007669"/>
    <property type="project" value="InterPro"/>
</dbReference>
<evidence type="ECO:0000256" key="1">
    <source>
        <dbReference type="ARBA" id="ARBA00022618"/>
    </source>
</evidence>
<evidence type="ECO:0000313" key="5">
    <source>
        <dbReference type="Proteomes" id="UP000268535"/>
    </source>
</evidence>
<dbReference type="GO" id="GO:0031145">
    <property type="term" value="P:anaphase-promoting complex-dependent catabolic process"/>
    <property type="evidence" value="ECO:0007669"/>
    <property type="project" value="TreeGrafter"/>
</dbReference>
<dbReference type="InterPro" id="IPR024990">
    <property type="entry name" value="Apc1"/>
</dbReference>
<accession>A0A4V1IT46</accession>
<sequence length="164" mass="17195">MPVAAVAVGPAESPMVPTSCATAMGRSSRNSVTASQVWPPHNQEVALQPKALGAYTDWHLFHVGVAAALSNPPSDVDRVTDRMLTKYADLGPLSYRGEALGALDGGYLVGLGLLGHLRALSTWQIMNLLSHKHELLLIRILLGTAAAYYAADGSPEGDAAAEPP</sequence>
<name>A0A4V1IT46_9FUNG</name>
<organism evidence="4 5">
    <name type="scientific">Caulochytrium protostelioides</name>
    <dbReference type="NCBI Taxonomy" id="1555241"/>
    <lineage>
        <taxon>Eukaryota</taxon>
        <taxon>Fungi</taxon>
        <taxon>Fungi incertae sedis</taxon>
        <taxon>Chytridiomycota</taxon>
        <taxon>Chytridiomycota incertae sedis</taxon>
        <taxon>Chytridiomycetes</taxon>
        <taxon>Caulochytriales</taxon>
        <taxon>Caulochytriaceae</taxon>
        <taxon>Caulochytrium</taxon>
    </lineage>
</organism>
<evidence type="ECO:0000313" key="4">
    <source>
        <dbReference type="EMBL" id="RKO95787.1"/>
    </source>
</evidence>
<dbReference type="GO" id="GO:0070979">
    <property type="term" value="P:protein K11-linked ubiquitination"/>
    <property type="evidence" value="ECO:0007669"/>
    <property type="project" value="TreeGrafter"/>
</dbReference>
<dbReference type="Proteomes" id="UP000268535">
    <property type="component" value="Unassembled WGS sequence"/>
</dbReference>
<dbReference type="PANTHER" id="PTHR12827:SF3">
    <property type="entry name" value="ANAPHASE-PROMOTING COMPLEX SUBUNIT 1"/>
    <property type="match status" value="1"/>
</dbReference>
<dbReference type="AlphaFoldDB" id="A0A4V1IT46"/>
<reference evidence="5" key="1">
    <citation type="journal article" date="2018" name="Nat. Microbiol.">
        <title>Leveraging single-cell genomics to expand the fungal tree of life.</title>
        <authorList>
            <person name="Ahrendt S.R."/>
            <person name="Quandt C.A."/>
            <person name="Ciobanu D."/>
            <person name="Clum A."/>
            <person name="Salamov A."/>
            <person name="Andreopoulos B."/>
            <person name="Cheng J.F."/>
            <person name="Woyke T."/>
            <person name="Pelin A."/>
            <person name="Henrissat B."/>
            <person name="Reynolds N.K."/>
            <person name="Benny G.L."/>
            <person name="Smith M.E."/>
            <person name="James T.Y."/>
            <person name="Grigoriev I.V."/>
        </authorList>
    </citation>
    <scope>NUCLEOTIDE SEQUENCE [LARGE SCALE GENOMIC DNA]</scope>
    <source>
        <strain evidence="5">ATCC 52028</strain>
    </source>
</reference>
<dbReference type="GO" id="GO:0007091">
    <property type="term" value="P:metaphase/anaphase transition of mitotic cell cycle"/>
    <property type="evidence" value="ECO:0007669"/>
    <property type="project" value="TreeGrafter"/>
</dbReference>
<dbReference type="PANTHER" id="PTHR12827">
    <property type="entry name" value="MEIOTIC CHECKPOINT REGULATOR TSG24 FAMILY MEMBER"/>
    <property type="match status" value="1"/>
</dbReference>
<dbReference type="GO" id="GO:0060090">
    <property type="term" value="F:molecular adaptor activity"/>
    <property type="evidence" value="ECO:0007669"/>
    <property type="project" value="TreeGrafter"/>
</dbReference>
<evidence type="ECO:0008006" key="6">
    <source>
        <dbReference type="Google" id="ProtNLM"/>
    </source>
</evidence>
<gene>
    <name evidence="4" type="ORF">CAUPRSCDRAFT_12511</name>
</gene>
<dbReference type="GO" id="GO:0051301">
    <property type="term" value="P:cell division"/>
    <property type="evidence" value="ECO:0007669"/>
    <property type="project" value="UniProtKB-KW"/>
</dbReference>